<keyword evidence="4" id="KW-1133">Transmembrane helix</keyword>
<evidence type="ECO:0000256" key="4">
    <source>
        <dbReference type="SAM" id="Phobius"/>
    </source>
</evidence>
<dbReference type="GO" id="GO:0004622">
    <property type="term" value="F:phosphatidylcholine lysophospholipase activity"/>
    <property type="evidence" value="ECO:0007669"/>
    <property type="project" value="TreeGrafter"/>
</dbReference>
<evidence type="ECO:0000259" key="5">
    <source>
        <dbReference type="Pfam" id="PF05057"/>
    </source>
</evidence>
<dbReference type="InterPro" id="IPR044294">
    <property type="entry name" value="Lipase-like"/>
</dbReference>
<organism evidence="6 7">
    <name type="scientific">Aspergillus wentii DTO 134E9</name>
    <dbReference type="NCBI Taxonomy" id="1073089"/>
    <lineage>
        <taxon>Eukaryota</taxon>
        <taxon>Fungi</taxon>
        <taxon>Dikarya</taxon>
        <taxon>Ascomycota</taxon>
        <taxon>Pezizomycotina</taxon>
        <taxon>Eurotiomycetes</taxon>
        <taxon>Eurotiomycetidae</taxon>
        <taxon>Eurotiales</taxon>
        <taxon>Aspergillaceae</taxon>
        <taxon>Aspergillus</taxon>
        <taxon>Aspergillus subgen. Cremei</taxon>
    </lineage>
</organism>
<dbReference type="GeneID" id="63753119"/>
<dbReference type="PANTHER" id="PTHR12482:SF65">
    <property type="entry name" value="ESTERASE, PUTATIVE (AFU_ORTHOLOGUE AFUA_3G12320)-RELATED"/>
    <property type="match status" value="1"/>
</dbReference>
<dbReference type="InterPro" id="IPR007751">
    <property type="entry name" value="DUF676_lipase-like"/>
</dbReference>
<dbReference type="VEuPathDB" id="FungiDB:ASPWEDRAFT_49377"/>
<evidence type="ECO:0000256" key="2">
    <source>
        <dbReference type="ARBA" id="ARBA00022963"/>
    </source>
</evidence>
<name>A0A1L9RWR7_ASPWE</name>
<comment type="similarity">
    <text evidence="1">Belongs to the putative lipase ROG1 family.</text>
</comment>
<dbReference type="OrthoDB" id="273452at2759"/>
<feature type="compositionally biased region" description="Polar residues" evidence="3">
    <location>
        <begin position="380"/>
        <end position="394"/>
    </location>
</feature>
<proteinExistence type="inferred from homology"/>
<evidence type="ECO:0000256" key="1">
    <source>
        <dbReference type="ARBA" id="ARBA00007920"/>
    </source>
</evidence>
<accession>A0A1L9RWR7</accession>
<dbReference type="GO" id="GO:0016042">
    <property type="term" value="P:lipid catabolic process"/>
    <property type="evidence" value="ECO:0007669"/>
    <property type="project" value="UniProtKB-KW"/>
</dbReference>
<dbReference type="FunFam" id="3.40.50.1820:FF:000223">
    <property type="entry name" value="Lipase/serine esterase"/>
    <property type="match status" value="1"/>
</dbReference>
<protein>
    <recommendedName>
        <fullName evidence="5">DUF676 domain-containing protein</fullName>
    </recommendedName>
</protein>
<dbReference type="STRING" id="1073089.A0A1L9RWR7"/>
<keyword evidence="2" id="KW-0442">Lipid degradation</keyword>
<feature type="transmembrane region" description="Helical" evidence="4">
    <location>
        <begin position="274"/>
        <end position="295"/>
    </location>
</feature>
<keyword evidence="2" id="KW-0443">Lipid metabolism</keyword>
<dbReference type="RefSeq" id="XP_040693041.1">
    <property type="nucleotide sequence ID" value="XM_040837271.1"/>
</dbReference>
<dbReference type="Proteomes" id="UP000184383">
    <property type="component" value="Unassembled WGS sequence"/>
</dbReference>
<keyword evidence="4" id="KW-0812">Transmembrane</keyword>
<evidence type="ECO:0000256" key="3">
    <source>
        <dbReference type="SAM" id="MobiDB-lite"/>
    </source>
</evidence>
<feature type="region of interest" description="Disordered" evidence="3">
    <location>
        <begin position="377"/>
        <end position="396"/>
    </location>
</feature>
<dbReference type="InterPro" id="IPR029058">
    <property type="entry name" value="AB_hydrolase_fold"/>
</dbReference>
<reference evidence="7" key="1">
    <citation type="journal article" date="2017" name="Genome Biol.">
        <title>Comparative genomics reveals high biological diversity and specific adaptations in the industrially and medically important fungal genus Aspergillus.</title>
        <authorList>
            <person name="de Vries R.P."/>
            <person name="Riley R."/>
            <person name="Wiebenga A."/>
            <person name="Aguilar-Osorio G."/>
            <person name="Amillis S."/>
            <person name="Uchima C.A."/>
            <person name="Anderluh G."/>
            <person name="Asadollahi M."/>
            <person name="Askin M."/>
            <person name="Barry K."/>
            <person name="Battaglia E."/>
            <person name="Bayram O."/>
            <person name="Benocci T."/>
            <person name="Braus-Stromeyer S.A."/>
            <person name="Caldana C."/>
            <person name="Canovas D."/>
            <person name="Cerqueira G.C."/>
            <person name="Chen F."/>
            <person name="Chen W."/>
            <person name="Choi C."/>
            <person name="Clum A."/>
            <person name="Dos Santos R.A."/>
            <person name="Damasio A.R."/>
            <person name="Diallinas G."/>
            <person name="Emri T."/>
            <person name="Fekete E."/>
            <person name="Flipphi M."/>
            <person name="Freyberg S."/>
            <person name="Gallo A."/>
            <person name="Gournas C."/>
            <person name="Habgood R."/>
            <person name="Hainaut M."/>
            <person name="Harispe M.L."/>
            <person name="Henrissat B."/>
            <person name="Hilden K.S."/>
            <person name="Hope R."/>
            <person name="Hossain A."/>
            <person name="Karabika E."/>
            <person name="Karaffa L."/>
            <person name="Karanyi Z."/>
            <person name="Krasevec N."/>
            <person name="Kuo A."/>
            <person name="Kusch H."/>
            <person name="LaButti K."/>
            <person name="Lagendijk E.L."/>
            <person name="Lapidus A."/>
            <person name="Levasseur A."/>
            <person name="Lindquist E."/>
            <person name="Lipzen A."/>
            <person name="Logrieco A.F."/>
            <person name="MacCabe A."/>
            <person name="Maekelae M.R."/>
            <person name="Malavazi I."/>
            <person name="Melin P."/>
            <person name="Meyer V."/>
            <person name="Mielnichuk N."/>
            <person name="Miskei M."/>
            <person name="Molnar A.P."/>
            <person name="Mule G."/>
            <person name="Ngan C.Y."/>
            <person name="Orejas M."/>
            <person name="Orosz E."/>
            <person name="Ouedraogo J.P."/>
            <person name="Overkamp K.M."/>
            <person name="Park H.-S."/>
            <person name="Perrone G."/>
            <person name="Piumi F."/>
            <person name="Punt P.J."/>
            <person name="Ram A.F."/>
            <person name="Ramon A."/>
            <person name="Rauscher S."/>
            <person name="Record E."/>
            <person name="Riano-Pachon D.M."/>
            <person name="Robert V."/>
            <person name="Roehrig J."/>
            <person name="Ruller R."/>
            <person name="Salamov A."/>
            <person name="Salih N.S."/>
            <person name="Samson R.A."/>
            <person name="Sandor E."/>
            <person name="Sanguinetti M."/>
            <person name="Schuetze T."/>
            <person name="Sepcic K."/>
            <person name="Shelest E."/>
            <person name="Sherlock G."/>
            <person name="Sophianopoulou V."/>
            <person name="Squina F.M."/>
            <person name="Sun H."/>
            <person name="Susca A."/>
            <person name="Todd R.B."/>
            <person name="Tsang A."/>
            <person name="Unkles S.E."/>
            <person name="van de Wiele N."/>
            <person name="van Rossen-Uffink D."/>
            <person name="Oliveira J.V."/>
            <person name="Vesth T.C."/>
            <person name="Visser J."/>
            <person name="Yu J.-H."/>
            <person name="Zhou M."/>
            <person name="Andersen M.R."/>
            <person name="Archer D.B."/>
            <person name="Baker S.E."/>
            <person name="Benoit I."/>
            <person name="Brakhage A.A."/>
            <person name="Braus G.H."/>
            <person name="Fischer R."/>
            <person name="Frisvad J.C."/>
            <person name="Goldman G.H."/>
            <person name="Houbraken J."/>
            <person name="Oakley B."/>
            <person name="Pocsi I."/>
            <person name="Scazzocchio C."/>
            <person name="Seiboth B."/>
            <person name="vanKuyk P.A."/>
            <person name="Wortman J."/>
            <person name="Dyer P.S."/>
            <person name="Grigoriev I.V."/>
        </authorList>
    </citation>
    <scope>NUCLEOTIDE SEQUENCE [LARGE SCALE GENOMIC DNA]</scope>
    <source>
        <strain evidence="7">DTO 134E9</strain>
    </source>
</reference>
<feature type="domain" description="DUF676" evidence="5">
    <location>
        <begin position="13"/>
        <end position="212"/>
    </location>
</feature>
<sequence length="468" mass="52320">MDLDVRQPETPPKANHLCVLVHGLWGNPTHLDYVSTSLRQRYSEDRLYILAAKRNAGNFTYDGIELGGERLAHEIEETLEELTAKGYDIKKFSIVGYSLGGLVARYALGLLNARGWLDKLEPVNFTTFVSPHVGVRTPLKGFQNHIWNVLGARSVSMSGRQLFMIDSFRDTNKPLLSVLADPGSIFIQALAKFQNRCAYANIVNDRSAVFYTTGISSVDPFKNLDDINLNYIKGYEPVVVDSDVYSLPPETKEPTLPVSGIGQKALKILTNLPFWLFIIFFVPIGAILFLLNAAVQTFRSRKRIRLHEEGKTDVFFGGYKVPVIVQDVRHAMEDVFENVNARQHAEYLSASTNSARRRTPVSTSEKANTIQIKTKALAQEPTSAGDSLSTSPASPTEICSGDEEDILALTPAQFAIIDSLNSVGFRKYPVYIHKHRHSHAAIIVRMPKKGFEEGQVVIKHWLDNEFKI</sequence>
<dbReference type="EMBL" id="KV878210">
    <property type="protein sequence ID" value="OJJ39365.1"/>
    <property type="molecule type" value="Genomic_DNA"/>
</dbReference>
<evidence type="ECO:0000313" key="7">
    <source>
        <dbReference type="Proteomes" id="UP000184383"/>
    </source>
</evidence>
<dbReference type="Pfam" id="PF05057">
    <property type="entry name" value="DUF676"/>
    <property type="match status" value="1"/>
</dbReference>
<gene>
    <name evidence="6" type="ORF">ASPWEDRAFT_49377</name>
</gene>
<dbReference type="AlphaFoldDB" id="A0A1L9RWR7"/>
<evidence type="ECO:0000313" key="6">
    <source>
        <dbReference type="EMBL" id="OJJ39365.1"/>
    </source>
</evidence>
<keyword evidence="7" id="KW-1185">Reference proteome</keyword>
<dbReference type="GO" id="GO:0005811">
    <property type="term" value="C:lipid droplet"/>
    <property type="evidence" value="ECO:0007669"/>
    <property type="project" value="TreeGrafter"/>
</dbReference>
<dbReference type="Gene3D" id="3.40.50.1820">
    <property type="entry name" value="alpha/beta hydrolase"/>
    <property type="match status" value="1"/>
</dbReference>
<dbReference type="PANTHER" id="PTHR12482">
    <property type="entry name" value="LIPASE ROG1-RELATED-RELATED"/>
    <property type="match status" value="1"/>
</dbReference>
<dbReference type="SUPFAM" id="SSF53474">
    <property type="entry name" value="alpha/beta-Hydrolases"/>
    <property type="match status" value="1"/>
</dbReference>
<dbReference type="GO" id="GO:0047372">
    <property type="term" value="F:monoacylglycerol lipase activity"/>
    <property type="evidence" value="ECO:0007669"/>
    <property type="project" value="TreeGrafter"/>
</dbReference>
<keyword evidence="4" id="KW-0472">Membrane</keyword>